<dbReference type="EMBL" id="KN427722">
    <property type="protein sequence ID" value="KHG24161.1"/>
    <property type="molecule type" value="Genomic_DNA"/>
</dbReference>
<reference evidence="2" key="1">
    <citation type="submission" date="2014-09" db="EMBL/GenBank/DDBJ databases">
        <authorList>
            <person name="Mudge J."/>
            <person name="Ramaraj T."/>
            <person name="Lindquist I.E."/>
            <person name="Bharti A.K."/>
            <person name="Sundararajan A."/>
            <person name="Cameron C.T."/>
            <person name="Woodward J.E."/>
            <person name="May G.D."/>
            <person name="Brubaker C."/>
            <person name="Broadhvest J."/>
            <person name="Wilkins T.A."/>
        </authorList>
    </citation>
    <scope>NUCLEOTIDE SEQUENCE</scope>
    <source>
        <strain evidence="2">cv. AKA8401</strain>
    </source>
</reference>
<proteinExistence type="predicted"/>
<dbReference type="AlphaFoldDB" id="A0A0B0PL80"/>
<evidence type="ECO:0000313" key="2">
    <source>
        <dbReference type="Proteomes" id="UP000032142"/>
    </source>
</evidence>
<keyword evidence="2" id="KW-1185">Reference proteome</keyword>
<evidence type="ECO:0000313" key="1">
    <source>
        <dbReference type="EMBL" id="KHG24161.1"/>
    </source>
</evidence>
<accession>A0A0B0PL80</accession>
<organism evidence="1 2">
    <name type="scientific">Gossypium arboreum</name>
    <name type="common">Tree cotton</name>
    <name type="synonym">Gossypium nanking</name>
    <dbReference type="NCBI Taxonomy" id="29729"/>
    <lineage>
        <taxon>Eukaryota</taxon>
        <taxon>Viridiplantae</taxon>
        <taxon>Streptophyta</taxon>
        <taxon>Embryophyta</taxon>
        <taxon>Tracheophyta</taxon>
        <taxon>Spermatophyta</taxon>
        <taxon>Magnoliopsida</taxon>
        <taxon>eudicotyledons</taxon>
        <taxon>Gunneridae</taxon>
        <taxon>Pentapetalae</taxon>
        <taxon>rosids</taxon>
        <taxon>malvids</taxon>
        <taxon>Malvales</taxon>
        <taxon>Malvaceae</taxon>
        <taxon>Malvoideae</taxon>
        <taxon>Gossypium</taxon>
    </lineage>
</organism>
<dbReference type="Proteomes" id="UP000032142">
    <property type="component" value="Unassembled WGS sequence"/>
</dbReference>
<protein>
    <submittedName>
        <fullName evidence="1">Uncharacterized protein</fullName>
    </submittedName>
</protein>
<gene>
    <name evidence="1" type="ORF">F383_31664</name>
</gene>
<sequence length="31" mass="3597">MMPVSQTWSYTITIQYQCPRHGLSCNHISIT</sequence>
<name>A0A0B0PL80_GOSAR</name>